<feature type="compositionally biased region" description="Gly residues" evidence="1">
    <location>
        <begin position="96"/>
        <end position="115"/>
    </location>
</feature>
<keyword evidence="3" id="KW-1185">Reference proteome</keyword>
<feature type="region of interest" description="Disordered" evidence="1">
    <location>
        <begin position="193"/>
        <end position="213"/>
    </location>
</feature>
<comment type="caution">
    <text evidence="2">The sequence shown here is derived from an EMBL/GenBank/DDBJ whole genome shotgun (WGS) entry which is preliminary data.</text>
</comment>
<organism evidence="2 3">
    <name type="scientific">Prorocentrum cordatum</name>
    <dbReference type="NCBI Taxonomy" id="2364126"/>
    <lineage>
        <taxon>Eukaryota</taxon>
        <taxon>Sar</taxon>
        <taxon>Alveolata</taxon>
        <taxon>Dinophyceae</taxon>
        <taxon>Prorocentrales</taxon>
        <taxon>Prorocentraceae</taxon>
        <taxon>Prorocentrum</taxon>
    </lineage>
</organism>
<reference evidence="2" key="1">
    <citation type="submission" date="2023-10" db="EMBL/GenBank/DDBJ databases">
        <authorList>
            <person name="Chen Y."/>
            <person name="Shah S."/>
            <person name="Dougan E. K."/>
            <person name="Thang M."/>
            <person name="Chan C."/>
        </authorList>
    </citation>
    <scope>NUCLEOTIDE SEQUENCE [LARGE SCALE GENOMIC DNA]</scope>
</reference>
<evidence type="ECO:0000313" key="2">
    <source>
        <dbReference type="EMBL" id="CAK0857452.1"/>
    </source>
</evidence>
<sequence length="243" mass="24922">MKPPMVGRWSLGAPLSAGTSSRQRCASCCSPSDALELDAGDGMNCAHLAARRGDAAMLAVLRPHLELHGAVDARTGGDQPSTALYLAWRRARASGGAGAGGERGLGQAGAGVGRRGGGERGGARQAYGALQGWAPSEAELRQICERVLRGAGAAGSTEEACAAFGARVARVPREGGRAPPLPDLTAVQCGAAAGAEPARGRRPGQRPFGGHRKEWEDQGMTILVSMGSAVLDLFAKFVSQLEE</sequence>
<dbReference type="EMBL" id="CAUYUJ010015729">
    <property type="protein sequence ID" value="CAK0857452.1"/>
    <property type="molecule type" value="Genomic_DNA"/>
</dbReference>
<proteinExistence type="predicted"/>
<evidence type="ECO:0000313" key="3">
    <source>
        <dbReference type="Proteomes" id="UP001189429"/>
    </source>
</evidence>
<accession>A0ABN9UFD7</accession>
<name>A0ABN9UFD7_9DINO</name>
<gene>
    <name evidence="2" type="ORF">PCOR1329_LOCUS47564</name>
</gene>
<protein>
    <submittedName>
        <fullName evidence="2">Uncharacterized protein</fullName>
    </submittedName>
</protein>
<evidence type="ECO:0000256" key="1">
    <source>
        <dbReference type="SAM" id="MobiDB-lite"/>
    </source>
</evidence>
<dbReference type="Proteomes" id="UP001189429">
    <property type="component" value="Unassembled WGS sequence"/>
</dbReference>
<feature type="region of interest" description="Disordered" evidence="1">
    <location>
        <begin position="96"/>
        <end position="119"/>
    </location>
</feature>